<evidence type="ECO:0000313" key="7">
    <source>
        <dbReference type="Proteomes" id="UP000186720"/>
    </source>
</evidence>
<dbReference type="PIRSF" id="PIRSF036492">
    <property type="entry name" value="ALDH"/>
    <property type="match status" value="1"/>
</dbReference>
<proteinExistence type="inferred from homology"/>
<comment type="caution">
    <text evidence="6">The sequence shown here is derived from an EMBL/GenBank/DDBJ whole genome shotgun (WGS) entry which is preliminary data.</text>
</comment>
<comment type="similarity">
    <text evidence="1 3">Belongs to the aldehyde dehydrogenase family.</text>
</comment>
<feature type="domain" description="Aldehyde dehydrogenase" evidence="5">
    <location>
        <begin position="20"/>
        <end position="428"/>
    </location>
</feature>
<dbReference type="InterPro" id="IPR016161">
    <property type="entry name" value="Ald_DH/histidinol_DH"/>
</dbReference>
<dbReference type="PANTHER" id="PTHR43570">
    <property type="entry name" value="ALDEHYDE DEHYDROGENASE"/>
    <property type="match status" value="1"/>
</dbReference>
<accession>A0A1Q5ZY75</accession>
<dbReference type="STRING" id="1302689.RG47T_2158"/>
<dbReference type="RefSeq" id="WP_074489374.1">
    <property type="nucleotide sequence ID" value="NZ_FPAM01000004.1"/>
</dbReference>
<dbReference type="InterPro" id="IPR012394">
    <property type="entry name" value="Aldehyde_DH_NAD(P)"/>
</dbReference>
<dbReference type="GO" id="GO:0006081">
    <property type="term" value="P:aldehyde metabolic process"/>
    <property type="evidence" value="ECO:0007669"/>
    <property type="project" value="InterPro"/>
</dbReference>
<dbReference type="InterPro" id="IPR016163">
    <property type="entry name" value="Ald_DH_C"/>
</dbReference>
<evidence type="ECO:0000256" key="3">
    <source>
        <dbReference type="PIRNR" id="PIRNR036492"/>
    </source>
</evidence>
<dbReference type="InterPro" id="IPR016162">
    <property type="entry name" value="Ald_DH_N"/>
</dbReference>
<keyword evidence="2 3" id="KW-0560">Oxidoreductase</keyword>
<evidence type="ECO:0000256" key="1">
    <source>
        <dbReference type="ARBA" id="ARBA00009986"/>
    </source>
</evidence>
<evidence type="ECO:0000256" key="4">
    <source>
        <dbReference type="PIRSR" id="PIRSR036492-1"/>
    </source>
</evidence>
<dbReference type="PANTHER" id="PTHR43570:SF16">
    <property type="entry name" value="ALDEHYDE DEHYDROGENASE TYPE III, ISOFORM Q"/>
    <property type="match status" value="1"/>
</dbReference>
<dbReference type="SUPFAM" id="SSF53720">
    <property type="entry name" value="ALDH-like"/>
    <property type="match status" value="1"/>
</dbReference>
<dbReference type="GO" id="GO:0004029">
    <property type="term" value="F:aldehyde dehydrogenase (NAD+) activity"/>
    <property type="evidence" value="ECO:0007669"/>
    <property type="project" value="TreeGrafter"/>
</dbReference>
<evidence type="ECO:0000313" key="6">
    <source>
        <dbReference type="EMBL" id="OKS86701.1"/>
    </source>
</evidence>
<sequence length="460" mass="51512">MEDMQVVFDKQKAYFKSDLTKSYKWRMDQLDRMEKLLRDNYEEFCAALGKDFKTARFEQVFEIDAAIGGILYMREQLEGWMKPEPLEIPAFLNAAGSKGQVYRDPYGVVLIIGPYNGPLVLLVHPALTALSAGNPVMLKVSTAVPHTSQLFLDLIPQYFEPEAVSVMTGNREVITDLLKLPFDFIFFTGSVATGKVIMRAAAENLTPVVLELGGQNPAIVDQTASIPEAARKIIWGATAWGGQWCTSPNYAYVHESVADEFIKEAKLAIKEMYGDDPQNNPDYSCIVNPKEVTRLAGLLDQNKVVAGGDYNAEERYFAPTIMYPVEWTDKVMEDEIFGPLLAVLRYSNLKDAVSEIKKRPSSLAGYIFSKDQQTIDYLINTLSFGGGVVNHTNLHLFMETFPFGGIGSSGMGNYFGKAGYNSLTHEKAILQIPDDMVIDHIYAPYNEEKIKDSQEKWSQY</sequence>
<dbReference type="OrthoDB" id="781568at2"/>
<feature type="active site" evidence="4">
    <location>
        <position position="211"/>
    </location>
</feature>
<dbReference type="EMBL" id="MPPL01000001">
    <property type="protein sequence ID" value="OKS86701.1"/>
    <property type="molecule type" value="Genomic_DNA"/>
</dbReference>
<dbReference type="Pfam" id="PF00171">
    <property type="entry name" value="Aldedh"/>
    <property type="match status" value="1"/>
</dbReference>
<name>A0A1Q5ZY75_9SPHI</name>
<dbReference type="Proteomes" id="UP000186720">
    <property type="component" value="Unassembled WGS sequence"/>
</dbReference>
<gene>
    <name evidence="6" type="ORF">RG47T_2158</name>
</gene>
<dbReference type="GO" id="GO:0005737">
    <property type="term" value="C:cytoplasm"/>
    <property type="evidence" value="ECO:0007669"/>
    <property type="project" value="TreeGrafter"/>
</dbReference>
<dbReference type="AlphaFoldDB" id="A0A1Q5ZY75"/>
<dbReference type="CDD" id="cd07087">
    <property type="entry name" value="ALDH_F3-13-14_CALDH-like"/>
    <property type="match status" value="1"/>
</dbReference>
<evidence type="ECO:0000256" key="2">
    <source>
        <dbReference type="ARBA" id="ARBA00023002"/>
    </source>
</evidence>
<feature type="active site" evidence="4">
    <location>
        <position position="245"/>
    </location>
</feature>
<protein>
    <recommendedName>
        <fullName evidence="3">Aldehyde dehydrogenase</fullName>
    </recommendedName>
</protein>
<dbReference type="Gene3D" id="3.40.309.10">
    <property type="entry name" value="Aldehyde Dehydrogenase, Chain A, domain 2"/>
    <property type="match status" value="1"/>
</dbReference>
<evidence type="ECO:0000259" key="5">
    <source>
        <dbReference type="Pfam" id="PF00171"/>
    </source>
</evidence>
<organism evidence="6 7">
    <name type="scientific">Mucilaginibacter polytrichastri</name>
    <dbReference type="NCBI Taxonomy" id="1302689"/>
    <lineage>
        <taxon>Bacteria</taxon>
        <taxon>Pseudomonadati</taxon>
        <taxon>Bacteroidota</taxon>
        <taxon>Sphingobacteriia</taxon>
        <taxon>Sphingobacteriales</taxon>
        <taxon>Sphingobacteriaceae</taxon>
        <taxon>Mucilaginibacter</taxon>
    </lineage>
</organism>
<dbReference type="Gene3D" id="3.40.605.10">
    <property type="entry name" value="Aldehyde Dehydrogenase, Chain A, domain 1"/>
    <property type="match status" value="1"/>
</dbReference>
<dbReference type="InterPro" id="IPR015590">
    <property type="entry name" value="Aldehyde_DH_dom"/>
</dbReference>
<reference evidence="6 7" key="1">
    <citation type="submission" date="2016-11" db="EMBL/GenBank/DDBJ databases">
        <title>Whole Genome Sequencing of Mucilaginibacter polytrichastri RG4-7(T) isolated from the moss sample.</title>
        <authorList>
            <person name="Li Y."/>
        </authorList>
    </citation>
    <scope>NUCLEOTIDE SEQUENCE [LARGE SCALE GENOMIC DNA]</scope>
    <source>
        <strain evidence="6 7">RG4-7</strain>
    </source>
</reference>
<keyword evidence="7" id="KW-1185">Reference proteome</keyword>